<evidence type="ECO:0000259" key="6">
    <source>
        <dbReference type="PROSITE" id="PS50968"/>
    </source>
</evidence>
<sequence>MPMDIRKVKKLIELLEASNIAEIEIREGEESVRISRQSSHAPAPMPIYGYPQPYPVPQQAAAPMPATAAPSTEASASTPPITGHVVTSPMVGTFYRAASPTTKPFIEEGQRVSVGDTIAIIEAMKILNQITSDYAGVVRKVLVENGSPVEYGEPLFIID</sequence>
<dbReference type="FunFam" id="2.40.50.100:FF:000003">
    <property type="entry name" value="Acetyl-CoA carboxylase biotin carboxyl carrier protein"/>
    <property type="match status" value="1"/>
</dbReference>
<dbReference type="Pfam" id="PF00364">
    <property type="entry name" value="Biotin_lipoyl"/>
    <property type="match status" value="1"/>
</dbReference>
<feature type="domain" description="Lipoyl-binding" evidence="6">
    <location>
        <begin position="76"/>
        <end position="159"/>
    </location>
</feature>
<dbReference type="GO" id="GO:0009317">
    <property type="term" value="C:acetyl-CoA carboxylase complex"/>
    <property type="evidence" value="ECO:0007669"/>
    <property type="project" value="InterPro"/>
</dbReference>
<dbReference type="InterPro" id="IPR000089">
    <property type="entry name" value="Biotin_lipoyl"/>
</dbReference>
<dbReference type="InterPro" id="IPR011053">
    <property type="entry name" value="Single_hybrid_motif"/>
</dbReference>
<keyword evidence="8" id="KW-1185">Reference proteome</keyword>
<dbReference type="UniPathway" id="UPA00094"/>
<keyword evidence="4" id="KW-0276">Fatty acid metabolism</keyword>
<accession>I3CHW6</accession>
<keyword evidence="4" id="KW-0444">Lipid biosynthesis</keyword>
<evidence type="ECO:0000313" key="7">
    <source>
        <dbReference type="EMBL" id="EIJ43209.1"/>
    </source>
</evidence>
<evidence type="ECO:0000256" key="2">
    <source>
        <dbReference type="ARBA" id="ARBA00017562"/>
    </source>
</evidence>
<name>I3CHW6_9GAMM</name>
<comment type="pathway">
    <text evidence="4">Lipid metabolism; fatty acid biosynthesis.</text>
</comment>
<dbReference type="PANTHER" id="PTHR45266">
    <property type="entry name" value="OXALOACETATE DECARBOXYLASE ALPHA CHAIN"/>
    <property type="match status" value="1"/>
</dbReference>
<dbReference type="EMBL" id="JH600070">
    <property type="protein sequence ID" value="EIJ43209.1"/>
    <property type="molecule type" value="Genomic_DNA"/>
</dbReference>
<dbReference type="GO" id="GO:0003989">
    <property type="term" value="F:acetyl-CoA carboxylase activity"/>
    <property type="evidence" value="ECO:0007669"/>
    <property type="project" value="InterPro"/>
</dbReference>
<dbReference type="HOGENOM" id="CLU_016733_3_1_6"/>
<dbReference type="InterPro" id="IPR001249">
    <property type="entry name" value="AcCoA_biotinCC"/>
</dbReference>
<keyword evidence="3 4" id="KW-0092">Biotin</keyword>
<dbReference type="Gene3D" id="2.40.50.100">
    <property type="match status" value="1"/>
</dbReference>
<dbReference type="CDD" id="cd06850">
    <property type="entry name" value="biotinyl_domain"/>
    <property type="match status" value="1"/>
</dbReference>
<evidence type="ECO:0000256" key="1">
    <source>
        <dbReference type="ARBA" id="ARBA00003761"/>
    </source>
</evidence>
<evidence type="ECO:0000256" key="5">
    <source>
        <dbReference type="SAM" id="MobiDB-lite"/>
    </source>
</evidence>
<keyword evidence="4" id="KW-0275">Fatty acid biosynthesis</keyword>
<evidence type="ECO:0000313" key="8">
    <source>
        <dbReference type="Proteomes" id="UP000005744"/>
    </source>
</evidence>
<reference evidence="7 8" key="1">
    <citation type="submission" date="2011-11" db="EMBL/GenBank/DDBJ databases">
        <title>Improved High-Quality Draft sequence of Beggiatoa alba B18lD.</title>
        <authorList>
            <consortium name="US DOE Joint Genome Institute"/>
            <person name="Lucas S."/>
            <person name="Han J."/>
            <person name="Lapidus A."/>
            <person name="Cheng J.-F."/>
            <person name="Goodwin L."/>
            <person name="Pitluck S."/>
            <person name="Peters L."/>
            <person name="Mikhailova N."/>
            <person name="Held B."/>
            <person name="Detter J.C."/>
            <person name="Han C."/>
            <person name="Tapia R."/>
            <person name="Land M."/>
            <person name="Hauser L."/>
            <person name="Kyrpides N."/>
            <person name="Ivanova N."/>
            <person name="Pagani I."/>
            <person name="Samuel K."/>
            <person name="Teske A."/>
            <person name="Mueller J."/>
            <person name="Woyke T."/>
        </authorList>
    </citation>
    <scope>NUCLEOTIDE SEQUENCE [LARGE SCALE GENOMIC DNA]</scope>
    <source>
        <strain evidence="7 8">B18LD</strain>
    </source>
</reference>
<dbReference type="STRING" id="395493.BegalDRAFT_2356"/>
<dbReference type="GO" id="GO:0006633">
    <property type="term" value="P:fatty acid biosynthetic process"/>
    <property type="evidence" value="ECO:0007669"/>
    <property type="project" value="UniProtKB-UniPathway"/>
</dbReference>
<organism evidence="7 8">
    <name type="scientific">Beggiatoa alba B18LD</name>
    <dbReference type="NCBI Taxonomy" id="395493"/>
    <lineage>
        <taxon>Bacteria</taxon>
        <taxon>Pseudomonadati</taxon>
        <taxon>Pseudomonadota</taxon>
        <taxon>Gammaproteobacteria</taxon>
        <taxon>Thiotrichales</taxon>
        <taxon>Thiotrichaceae</taxon>
        <taxon>Beggiatoa</taxon>
    </lineage>
</organism>
<comment type="function">
    <text evidence="1 4">This protein is a component of the acetyl coenzyme A carboxylase complex; first, biotin carboxylase catalyzes the carboxylation of the carrier protein and then the transcarboxylase transfers the carboxyl group to form malonyl-CoA.</text>
</comment>
<dbReference type="AlphaFoldDB" id="I3CHW6"/>
<dbReference type="eggNOG" id="COG0511">
    <property type="taxonomic scope" value="Bacteria"/>
</dbReference>
<proteinExistence type="predicted"/>
<feature type="region of interest" description="Disordered" evidence="5">
    <location>
        <begin position="59"/>
        <end position="81"/>
    </location>
</feature>
<dbReference type="NCBIfam" id="TIGR00531">
    <property type="entry name" value="BCCP"/>
    <property type="match status" value="1"/>
</dbReference>
<feature type="compositionally biased region" description="Low complexity" evidence="5">
    <location>
        <begin position="59"/>
        <end position="80"/>
    </location>
</feature>
<dbReference type="InterPro" id="IPR050709">
    <property type="entry name" value="Biotin_Carboxyl_Carrier/Decarb"/>
</dbReference>
<evidence type="ECO:0000256" key="3">
    <source>
        <dbReference type="ARBA" id="ARBA00023267"/>
    </source>
</evidence>
<protein>
    <recommendedName>
        <fullName evidence="2 4">Biotin carboxyl carrier protein of acetyl-CoA carboxylase</fullName>
    </recommendedName>
</protein>
<dbReference type="PRINTS" id="PR01071">
    <property type="entry name" value="ACOABIOTINCC"/>
</dbReference>
<evidence type="ECO:0000256" key="4">
    <source>
        <dbReference type="RuleBase" id="RU364072"/>
    </source>
</evidence>
<dbReference type="SUPFAM" id="SSF51230">
    <property type="entry name" value="Single hybrid motif"/>
    <property type="match status" value="1"/>
</dbReference>
<dbReference type="Proteomes" id="UP000005744">
    <property type="component" value="Unassembled WGS sequence"/>
</dbReference>
<dbReference type="PANTHER" id="PTHR45266:SF3">
    <property type="entry name" value="OXALOACETATE DECARBOXYLASE ALPHA CHAIN"/>
    <property type="match status" value="1"/>
</dbReference>
<dbReference type="PROSITE" id="PS50968">
    <property type="entry name" value="BIOTINYL_LIPOYL"/>
    <property type="match status" value="1"/>
</dbReference>
<keyword evidence="4" id="KW-0443">Lipid metabolism</keyword>
<gene>
    <name evidence="7" type="ORF">BegalDRAFT_2356</name>
</gene>